<comment type="caution">
    <text evidence="1">The sequence shown here is derived from an EMBL/GenBank/DDBJ whole genome shotgun (WGS) entry which is preliminary data.</text>
</comment>
<name>A0A9W6GM69_9FUSO</name>
<dbReference type="Proteomes" id="UP001144471">
    <property type="component" value="Unassembled WGS sequence"/>
</dbReference>
<proteinExistence type="predicted"/>
<protein>
    <submittedName>
        <fullName evidence="1">Uncharacterized protein</fullName>
    </submittedName>
</protein>
<sequence>MTKAMLMEFVKSYSPRIMEGIEESTINGYTVKYFIEGGTTVGGMVMLADEEVCMITAEGFIVGELPDSNEFMC</sequence>
<organism evidence="1 2">
    <name type="scientific">Propionigenium maris DSM 9537</name>
    <dbReference type="NCBI Taxonomy" id="1123000"/>
    <lineage>
        <taxon>Bacteria</taxon>
        <taxon>Fusobacteriati</taxon>
        <taxon>Fusobacteriota</taxon>
        <taxon>Fusobacteriia</taxon>
        <taxon>Fusobacteriales</taxon>
        <taxon>Fusobacteriaceae</taxon>
        <taxon>Propionigenium</taxon>
    </lineage>
</organism>
<gene>
    <name evidence="1" type="ORF">PM10SUCC1_18980</name>
</gene>
<evidence type="ECO:0000313" key="1">
    <source>
        <dbReference type="EMBL" id="GLI56384.1"/>
    </source>
</evidence>
<dbReference type="RefSeq" id="WP_281835514.1">
    <property type="nucleotide sequence ID" value="NZ_BSDY01000008.1"/>
</dbReference>
<reference evidence="1" key="1">
    <citation type="submission" date="2022-12" db="EMBL/GenBank/DDBJ databases">
        <title>Reference genome sequencing for broad-spectrum identification of bacterial and archaeal isolates by mass spectrometry.</title>
        <authorList>
            <person name="Sekiguchi Y."/>
            <person name="Tourlousse D.M."/>
        </authorList>
    </citation>
    <scope>NUCLEOTIDE SEQUENCE</scope>
    <source>
        <strain evidence="1">10succ1</strain>
    </source>
</reference>
<dbReference type="AlphaFoldDB" id="A0A9W6GM69"/>
<dbReference type="EMBL" id="BSDY01000008">
    <property type="protein sequence ID" value="GLI56384.1"/>
    <property type="molecule type" value="Genomic_DNA"/>
</dbReference>
<accession>A0A9W6GM69</accession>
<evidence type="ECO:0000313" key="2">
    <source>
        <dbReference type="Proteomes" id="UP001144471"/>
    </source>
</evidence>
<keyword evidence="2" id="KW-1185">Reference proteome</keyword>